<proteinExistence type="predicted"/>
<dbReference type="Proteomes" id="UP000612956">
    <property type="component" value="Unassembled WGS sequence"/>
</dbReference>
<organism evidence="1 2">
    <name type="scientific">Nocardia camponoti</name>
    <dbReference type="NCBI Taxonomy" id="1616106"/>
    <lineage>
        <taxon>Bacteria</taxon>
        <taxon>Bacillati</taxon>
        <taxon>Actinomycetota</taxon>
        <taxon>Actinomycetes</taxon>
        <taxon>Mycobacteriales</taxon>
        <taxon>Nocardiaceae</taxon>
        <taxon>Nocardia</taxon>
    </lineage>
</organism>
<comment type="caution">
    <text evidence="1">The sequence shown here is derived from an EMBL/GenBank/DDBJ whole genome shotgun (WGS) entry which is preliminary data.</text>
</comment>
<reference evidence="1" key="1">
    <citation type="journal article" date="2014" name="Int. J. Syst. Evol. Microbiol.">
        <title>Complete genome sequence of Corynebacterium casei LMG S-19264T (=DSM 44701T), isolated from a smear-ripened cheese.</title>
        <authorList>
            <consortium name="US DOE Joint Genome Institute (JGI-PGF)"/>
            <person name="Walter F."/>
            <person name="Albersmeier A."/>
            <person name="Kalinowski J."/>
            <person name="Ruckert C."/>
        </authorList>
    </citation>
    <scope>NUCLEOTIDE SEQUENCE</scope>
    <source>
        <strain evidence="1">CGMCC 4.7278</strain>
    </source>
</reference>
<keyword evidence="2" id="KW-1185">Reference proteome</keyword>
<dbReference type="AlphaFoldDB" id="A0A917QLT8"/>
<sequence length="90" mass="9604">MLKAEVHAAVAGKGVEFDERTLVDKGEDALTRGHLALGVHLVYCGFTHRVLGFGEPIPQISQLPGGGVDIGGARRFRCGLLLDTRHGSRV</sequence>
<dbReference type="EMBL" id="BMMW01000003">
    <property type="protein sequence ID" value="GGK56284.1"/>
    <property type="molecule type" value="Genomic_DNA"/>
</dbReference>
<gene>
    <name evidence="1" type="ORF">GCM10011591_30400</name>
</gene>
<name>A0A917QLT8_9NOCA</name>
<accession>A0A917QLT8</accession>
<reference evidence="1" key="2">
    <citation type="submission" date="2020-09" db="EMBL/GenBank/DDBJ databases">
        <authorList>
            <person name="Sun Q."/>
            <person name="Zhou Y."/>
        </authorList>
    </citation>
    <scope>NUCLEOTIDE SEQUENCE</scope>
    <source>
        <strain evidence="1">CGMCC 4.7278</strain>
    </source>
</reference>
<evidence type="ECO:0000313" key="1">
    <source>
        <dbReference type="EMBL" id="GGK56284.1"/>
    </source>
</evidence>
<evidence type="ECO:0000313" key="2">
    <source>
        <dbReference type="Proteomes" id="UP000612956"/>
    </source>
</evidence>
<protein>
    <submittedName>
        <fullName evidence="1">Uncharacterized protein</fullName>
    </submittedName>
</protein>